<keyword evidence="6" id="KW-0645">Protease</keyword>
<evidence type="ECO:0000259" key="12">
    <source>
        <dbReference type="PROSITE" id="PS50893"/>
    </source>
</evidence>
<evidence type="ECO:0000256" key="1">
    <source>
        <dbReference type="ARBA" id="ARBA00004651"/>
    </source>
</evidence>
<comment type="subcellular location">
    <subcellularLocation>
        <location evidence="1">Cell membrane</location>
        <topology evidence="1">Multi-pass membrane protein</topology>
    </subcellularLocation>
</comment>
<dbReference type="FunFam" id="3.40.50.300:FF:000299">
    <property type="entry name" value="ABC transporter ATP-binding protein/permease"/>
    <property type="match status" value="1"/>
</dbReference>
<dbReference type="AlphaFoldDB" id="A0A2V4VV44"/>
<dbReference type="PANTHER" id="PTHR43394:SF1">
    <property type="entry name" value="ATP-BINDING CASSETTE SUB-FAMILY B MEMBER 10, MITOCHONDRIAL"/>
    <property type="match status" value="1"/>
</dbReference>
<dbReference type="InterPro" id="IPR027417">
    <property type="entry name" value="P-loop_NTPase"/>
</dbReference>
<dbReference type="InterPro" id="IPR036640">
    <property type="entry name" value="ABC1_TM_sf"/>
</dbReference>
<evidence type="ECO:0000313" key="15">
    <source>
        <dbReference type="EMBL" id="QKS57550.1"/>
    </source>
</evidence>
<keyword evidence="6" id="KW-0788">Thiol protease</keyword>
<dbReference type="InterPro" id="IPR003593">
    <property type="entry name" value="AAA+_ATPase"/>
</dbReference>
<feature type="compositionally biased region" description="Basic and acidic residues" evidence="10">
    <location>
        <begin position="341"/>
        <end position="371"/>
    </location>
</feature>
<dbReference type="GO" id="GO:0005524">
    <property type="term" value="F:ATP binding"/>
    <property type="evidence" value="ECO:0007669"/>
    <property type="project" value="UniProtKB-KW"/>
</dbReference>
<evidence type="ECO:0000256" key="3">
    <source>
        <dbReference type="ARBA" id="ARBA00022475"/>
    </source>
</evidence>
<dbReference type="PANTHER" id="PTHR43394">
    <property type="entry name" value="ATP-DEPENDENT PERMEASE MDL1, MITOCHONDRIAL"/>
    <property type="match status" value="1"/>
</dbReference>
<evidence type="ECO:0000313" key="14">
    <source>
        <dbReference type="EMBL" id="PYE50881.1"/>
    </source>
</evidence>
<name>A0A2V4VV44_PAEBA</name>
<feature type="domain" description="ABC transmembrane type-1" evidence="13">
    <location>
        <begin position="33"/>
        <end position="317"/>
    </location>
</feature>
<feature type="transmembrane region" description="Helical" evidence="11">
    <location>
        <begin position="257"/>
        <end position="277"/>
    </location>
</feature>
<dbReference type="InterPro" id="IPR011527">
    <property type="entry name" value="ABC1_TM_dom"/>
</dbReference>
<evidence type="ECO:0000259" key="13">
    <source>
        <dbReference type="PROSITE" id="PS50929"/>
    </source>
</evidence>
<dbReference type="GO" id="GO:0005886">
    <property type="term" value="C:plasma membrane"/>
    <property type="evidence" value="ECO:0007669"/>
    <property type="project" value="UniProtKB-SubCell"/>
</dbReference>
<dbReference type="Proteomes" id="UP000247790">
    <property type="component" value="Unassembled WGS sequence"/>
</dbReference>
<keyword evidence="17" id="KW-1185">Reference proteome</keyword>
<dbReference type="RefSeq" id="WP_110895823.1">
    <property type="nucleotide sequence ID" value="NZ_CP054614.1"/>
</dbReference>
<dbReference type="OrthoDB" id="9802264at2"/>
<gene>
    <name evidence="14" type="ORF">DFQ00_103300</name>
    <name evidence="15" type="ORF">HUB98_15360</name>
</gene>
<dbReference type="Gene3D" id="1.20.1560.10">
    <property type="entry name" value="ABC transporter type 1, transmembrane domain"/>
    <property type="match status" value="1"/>
</dbReference>
<dbReference type="InterPro" id="IPR003439">
    <property type="entry name" value="ABC_transporter-like_ATP-bd"/>
</dbReference>
<dbReference type="SMART" id="SM00382">
    <property type="entry name" value="AAA"/>
    <property type="match status" value="1"/>
</dbReference>
<feature type="transmembrane region" description="Helical" evidence="11">
    <location>
        <begin position="32"/>
        <end position="56"/>
    </location>
</feature>
<dbReference type="SUPFAM" id="SSF52540">
    <property type="entry name" value="P-loop containing nucleoside triphosphate hydrolases"/>
    <property type="match status" value="1"/>
</dbReference>
<feature type="transmembrane region" description="Helical" evidence="11">
    <location>
        <begin position="144"/>
        <end position="167"/>
    </location>
</feature>
<feature type="transmembrane region" description="Helical" evidence="11">
    <location>
        <begin position="173"/>
        <end position="195"/>
    </location>
</feature>
<keyword evidence="2" id="KW-0813">Transport</keyword>
<keyword evidence="5" id="KW-0547">Nucleotide-binding</keyword>
<keyword evidence="4 11" id="KW-0812">Transmembrane</keyword>
<organism evidence="14 16">
    <name type="scientific">Paenibacillus barcinonensis</name>
    <dbReference type="NCBI Taxonomy" id="198119"/>
    <lineage>
        <taxon>Bacteria</taxon>
        <taxon>Bacillati</taxon>
        <taxon>Bacillota</taxon>
        <taxon>Bacilli</taxon>
        <taxon>Bacillales</taxon>
        <taxon>Paenibacillaceae</taxon>
        <taxon>Paenibacillus</taxon>
    </lineage>
</organism>
<evidence type="ECO:0000313" key="16">
    <source>
        <dbReference type="Proteomes" id="UP000247790"/>
    </source>
</evidence>
<feature type="region of interest" description="Disordered" evidence="10">
    <location>
        <begin position="326"/>
        <end position="379"/>
    </location>
</feature>
<evidence type="ECO:0000256" key="6">
    <source>
        <dbReference type="ARBA" id="ARBA00022807"/>
    </source>
</evidence>
<sequence>MKSGYSRVGTEQNEQPKSSWIAPYAAQYRWRFLGAIALGTCAALCAVMLLFTSGYLISKSALRPENILMVYVPIVGVRAFGIFRAVFRYVERLAGHDAVLRVLADQRVKLYRILEPQALFLRSRMQTGDVLGALADDVERLQDIYLRTVFPAVTALIIYGVAVLAFGSVDPMFAVWMALYMLFIAVILPAISLRLTWRWRVQLKRENSKLYTRLTDGVLGLGDWIASGRAAAFVQWQEEDEERADQLRRRLRRWSRWRDFIAQCVIGLMVVSVTLWAGQAASVAQLPAVMIAAFVLVLFPLTESLLPVGDALGHVPDYRESLERLNRLEGQEGTQPGTDAFSRKERDHRSKRIDNNRSQDRSKDRERDSERQSISIGEYEKDSIPEADGRIRLRIPPKLRADIALEQVSYRYDSEGEYALQDISLCLPQGKRLAILGRSGGGKSTLLKLIQGALSPSSGRVLINDLPVEMLGESVTEVVAVLNQSPHLFDTTVANNLRIGRPDATDEEIRQAAAQVGLASLIESLPQGYHTPMLETGLRFSGGERQRIALARVLLRKTPVVIFDEPTVGLDPVTERELMRTMLDSLQGKTLIWVTHHLIGAEKMDEIVFVENGKIVMQGSHEQLLSREERYRQLIELDRPGWLDRQHETPLPPAASK</sequence>
<dbReference type="PROSITE" id="PS50893">
    <property type="entry name" value="ABC_TRANSPORTER_2"/>
    <property type="match status" value="1"/>
</dbReference>
<dbReference type="EMBL" id="CP054614">
    <property type="protein sequence ID" value="QKS57550.1"/>
    <property type="molecule type" value="Genomic_DNA"/>
</dbReference>
<dbReference type="PROSITE" id="PS00211">
    <property type="entry name" value="ABC_TRANSPORTER_1"/>
    <property type="match status" value="1"/>
</dbReference>
<dbReference type="GO" id="GO:0016887">
    <property type="term" value="F:ATP hydrolysis activity"/>
    <property type="evidence" value="ECO:0007669"/>
    <property type="project" value="InterPro"/>
</dbReference>
<keyword evidence="3" id="KW-1003">Cell membrane</keyword>
<dbReference type="CDD" id="cd03247">
    <property type="entry name" value="ABCC_cytochrome_bd"/>
    <property type="match status" value="1"/>
</dbReference>
<keyword evidence="7 14" id="KW-0067">ATP-binding</keyword>
<evidence type="ECO:0000256" key="5">
    <source>
        <dbReference type="ARBA" id="ARBA00022741"/>
    </source>
</evidence>
<dbReference type="InterPro" id="IPR017871">
    <property type="entry name" value="ABC_transporter-like_CS"/>
</dbReference>
<dbReference type="Pfam" id="PF00005">
    <property type="entry name" value="ABC_tran"/>
    <property type="match status" value="1"/>
</dbReference>
<reference evidence="15 17" key="2">
    <citation type="submission" date="2020-06" db="EMBL/GenBank/DDBJ databases">
        <title>Complete genome of Paenibacillus barcinonensis KACC11450.</title>
        <authorList>
            <person name="Kim M."/>
            <person name="Park Y.-J."/>
            <person name="Shin J.-H."/>
        </authorList>
    </citation>
    <scope>NUCLEOTIDE SEQUENCE [LARGE SCALE GENOMIC DNA]</scope>
    <source>
        <strain evidence="15 17">KACC11450</strain>
    </source>
</reference>
<reference evidence="14 16" key="1">
    <citation type="submission" date="2018-06" db="EMBL/GenBank/DDBJ databases">
        <title>Genomic Encyclopedia of Type Strains, Phase III (KMG-III): the genomes of soil and plant-associated and newly described type strains.</title>
        <authorList>
            <person name="Whitman W."/>
        </authorList>
    </citation>
    <scope>NUCLEOTIDE SEQUENCE [LARGE SCALE GENOMIC DNA]</scope>
    <source>
        <strain evidence="14 16">CECT 7022</strain>
    </source>
</reference>
<evidence type="ECO:0000313" key="17">
    <source>
        <dbReference type="Proteomes" id="UP000509327"/>
    </source>
</evidence>
<dbReference type="EMBL" id="QJSW01000003">
    <property type="protein sequence ID" value="PYE50881.1"/>
    <property type="molecule type" value="Genomic_DNA"/>
</dbReference>
<feature type="transmembrane region" description="Helical" evidence="11">
    <location>
        <begin position="68"/>
        <end position="87"/>
    </location>
</feature>
<evidence type="ECO:0000256" key="4">
    <source>
        <dbReference type="ARBA" id="ARBA00022692"/>
    </source>
</evidence>
<evidence type="ECO:0000256" key="9">
    <source>
        <dbReference type="ARBA" id="ARBA00023136"/>
    </source>
</evidence>
<dbReference type="SUPFAM" id="SSF90123">
    <property type="entry name" value="ABC transporter transmembrane region"/>
    <property type="match status" value="1"/>
</dbReference>
<accession>A0A2V4VV44</accession>
<keyword evidence="9 11" id="KW-0472">Membrane</keyword>
<evidence type="ECO:0000256" key="10">
    <source>
        <dbReference type="SAM" id="MobiDB-lite"/>
    </source>
</evidence>
<dbReference type="GO" id="GO:0008234">
    <property type="term" value="F:cysteine-type peptidase activity"/>
    <property type="evidence" value="ECO:0007669"/>
    <property type="project" value="UniProtKB-KW"/>
</dbReference>
<evidence type="ECO:0000256" key="2">
    <source>
        <dbReference type="ARBA" id="ARBA00022448"/>
    </source>
</evidence>
<dbReference type="Gene3D" id="3.40.50.300">
    <property type="entry name" value="P-loop containing nucleotide triphosphate hydrolases"/>
    <property type="match status" value="1"/>
</dbReference>
<evidence type="ECO:0000256" key="11">
    <source>
        <dbReference type="SAM" id="Phobius"/>
    </source>
</evidence>
<dbReference type="PROSITE" id="PS50929">
    <property type="entry name" value="ABC_TM1F"/>
    <property type="match status" value="1"/>
</dbReference>
<keyword evidence="6" id="KW-0378">Hydrolase</keyword>
<proteinExistence type="predicted"/>
<feature type="domain" description="ABC transporter" evidence="12">
    <location>
        <begin position="403"/>
        <end position="637"/>
    </location>
</feature>
<evidence type="ECO:0000256" key="8">
    <source>
        <dbReference type="ARBA" id="ARBA00022989"/>
    </source>
</evidence>
<keyword evidence="8 11" id="KW-1133">Transmembrane helix</keyword>
<protein>
    <submittedName>
        <fullName evidence="14">ATP-binding cassette subfamily C protein CydC</fullName>
    </submittedName>
    <submittedName>
        <fullName evidence="15">Amino acid ABC transporter ATP-binding/permease protein</fullName>
    </submittedName>
</protein>
<dbReference type="GO" id="GO:0015421">
    <property type="term" value="F:ABC-type oligopeptide transporter activity"/>
    <property type="evidence" value="ECO:0007669"/>
    <property type="project" value="TreeGrafter"/>
</dbReference>
<evidence type="ECO:0000256" key="7">
    <source>
        <dbReference type="ARBA" id="ARBA00022840"/>
    </source>
</evidence>
<dbReference type="InterPro" id="IPR039421">
    <property type="entry name" value="Type_1_exporter"/>
</dbReference>
<dbReference type="Proteomes" id="UP000509327">
    <property type="component" value="Chromosome"/>
</dbReference>